<evidence type="ECO:0000313" key="6">
    <source>
        <dbReference type="EMBL" id="MEE6306131.1"/>
    </source>
</evidence>
<evidence type="ECO:0000313" key="7">
    <source>
        <dbReference type="Proteomes" id="UP001339911"/>
    </source>
</evidence>
<keyword evidence="1" id="KW-0805">Transcription regulation</keyword>
<dbReference type="Pfam" id="PF00440">
    <property type="entry name" value="TetR_N"/>
    <property type="match status" value="1"/>
</dbReference>
<dbReference type="Pfam" id="PF13305">
    <property type="entry name" value="TetR_C_33"/>
    <property type="match status" value="1"/>
</dbReference>
<protein>
    <submittedName>
        <fullName evidence="6">TetR/AcrR family transcriptional regulator</fullName>
    </submittedName>
</protein>
<reference evidence="6 7" key="1">
    <citation type="submission" date="2024-01" db="EMBL/GenBank/DDBJ databases">
        <title>Genome insights into Plantactinospora veratri sp. nov.</title>
        <authorList>
            <person name="Wang L."/>
        </authorList>
    </citation>
    <scope>NUCLEOTIDE SEQUENCE [LARGE SCALE GENOMIC DNA]</scope>
    <source>
        <strain evidence="6 7">NEAU-FHS4</strain>
    </source>
</reference>
<proteinExistence type="predicted"/>
<dbReference type="InterPro" id="IPR050109">
    <property type="entry name" value="HTH-type_TetR-like_transc_reg"/>
</dbReference>
<gene>
    <name evidence="6" type="ORF">V1634_04700</name>
</gene>
<evidence type="ECO:0000256" key="1">
    <source>
        <dbReference type="ARBA" id="ARBA00023015"/>
    </source>
</evidence>
<organism evidence="6 7">
    <name type="scientific">Plantactinospora veratri</name>
    <dbReference type="NCBI Taxonomy" id="1436122"/>
    <lineage>
        <taxon>Bacteria</taxon>
        <taxon>Bacillati</taxon>
        <taxon>Actinomycetota</taxon>
        <taxon>Actinomycetes</taxon>
        <taxon>Micromonosporales</taxon>
        <taxon>Micromonosporaceae</taxon>
        <taxon>Plantactinospora</taxon>
    </lineage>
</organism>
<dbReference type="EMBL" id="JAZGQL010000003">
    <property type="protein sequence ID" value="MEE6306131.1"/>
    <property type="molecule type" value="Genomic_DNA"/>
</dbReference>
<name>A0ABU7S868_9ACTN</name>
<accession>A0ABU7S868</accession>
<sequence length="185" mass="19598">MPRAGLSTAAVVSAAIEVIDEQGVDALTLAAVAARTGVAPPSLYKHVAGLAELRTLVGIRLMTEMTDRAVAAVLGRSGDEAVAMLLRTYRAYVREHPARYAALPPDPLHEPAMVEAGTRMLQVFLATLRGYGLTDSAAIHAVRCGRAIAHGFSSLEASGGFGLPEDLDETYEQLIAMFVASLPRR</sequence>
<evidence type="ECO:0000256" key="3">
    <source>
        <dbReference type="ARBA" id="ARBA00023163"/>
    </source>
</evidence>
<dbReference type="Proteomes" id="UP001339911">
    <property type="component" value="Unassembled WGS sequence"/>
</dbReference>
<feature type="domain" description="HTH tetR-type" evidence="5">
    <location>
        <begin position="5"/>
        <end position="65"/>
    </location>
</feature>
<dbReference type="PANTHER" id="PTHR30055">
    <property type="entry name" value="HTH-TYPE TRANSCRIPTIONAL REGULATOR RUTR"/>
    <property type="match status" value="1"/>
</dbReference>
<evidence type="ECO:0000259" key="5">
    <source>
        <dbReference type="PROSITE" id="PS50977"/>
    </source>
</evidence>
<dbReference type="SUPFAM" id="SSF46689">
    <property type="entry name" value="Homeodomain-like"/>
    <property type="match status" value="1"/>
</dbReference>
<keyword evidence="2 4" id="KW-0238">DNA-binding</keyword>
<dbReference type="InterPro" id="IPR036271">
    <property type="entry name" value="Tet_transcr_reg_TetR-rel_C_sf"/>
</dbReference>
<dbReference type="PANTHER" id="PTHR30055:SF239">
    <property type="entry name" value="TRANSCRIPTIONAL REGULATORY PROTEIN"/>
    <property type="match status" value="1"/>
</dbReference>
<dbReference type="RefSeq" id="WP_331206483.1">
    <property type="nucleotide sequence ID" value="NZ_JAZGQL010000003.1"/>
</dbReference>
<dbReference type="PROSITE" id="PS50977">
    <property type="entry name" value="HTH_TETR_2"/>
    <property type="match status" value="1"/>
</dbReference>
<feature type="DNA-binding region" description="H-T-H motif" evidence="4">
    <location>
        <begin position="28"/>
        <end position="47"/>
    </location>
</feature>
<evidence type="ECO:0000256" key="2">
    <source>
        <dbReference type="ARBA" id="ARBA00023125"/>
    </source>
</evidence>
<dbReference type="SUPFAM" id="SSF48498">
    <property type="entry name" value="Tetracyclin repressor-like, C-terminal domain"/>
    <property type="match status" value="1"/>
</dbReference>
<evidence type="ECO:0000256" key="4">
    <source>
        <dbReference type="PROSITE-ProRule" id="PRU00335"/>
    </source>
</evidence>
<comment type="caution">
    <text evidence="6">The sequence shown here is derived from an EMBL/GenBank/DDBJ whole genome shotgun (WGS) entry which is preliminary data.</text>
</comment>
<dbReference type="InterPro" id="IPR025996">
    <property type="entry name" value="MT1864/Rv1816-like_C"/>
</dbReference>
<dbReference type="Gene3D" id="1.10.357.10">
    <property type="entry name" value="Tetracycline Repressor, domain 2"/>
    <property type="match status" value="1"/>
</dbReference>
<dbReference type="Gene3D" id="1.10.10.60">
    <property type="entry name" value="Homeodomain-like"/>
    <property type="match status" value="1"/>
</dbReference>
<keyword evidence="7" id="KW-1185">Reference proteome</keyword>
<dbReference type="InterPro" id="IPR009057">
    <property type="entry name" value="Homeodomain-like_sf"/>
</dbReference>
<dbReference type="InterPro" id="IPR001647">
    <property type="entry name" value="HTH_TetR"/>
</dbReference>
<keyword evidence="3" id="KW-0804">Transcription</keyword>